<dbReference type="PANTHER" id="PTHR33121">
    <property type="entry name" value="CYCLIC DI-GMP PHOSPHODIESTERASE PDEF"/>
    <property type="match status" value="1"/>
</dbReference>
<sequence>MQLTKILTKKLTSFWLLSLAAVAFVFLLSAVMSFIQLTYSFQQQKVTELETMLVAHHKQHGNSQLATWLPPLLSAYNAVDFTLTHDQQVIYQLHKDKPILPKSSLTLYQRQLDHGLSLSLTLPAPFVLYHLGWSEVIILLIGFIAIGLFVRFGHRWYSRELDGIEQLAQRSKLILDGNLTQAAQMPTNGKPRLINRALTKLLTDLDDAHKERGRLDQFIRKDTFLDKQTQIGNGIFFQNRLDALSHDQTMIAHGVLMLIEFDDVDLVEDKLGESDLTAMLTLTTEAITAVLAQYEDSIFARRSYQQLVIVVPQLSLAEADQLAQRVLKACLALPFYGIGNPENFLHLGSAFFKAGDLQVQLIDEAEMALRAAQLQQVNNWFMYDKGAVDEEIAKGSVRWRSFLENALVSKRFFTLQQAVVDSDNSILHYEVFSRARDHQGKDVRATLFIPMANKCGLMPQIERQILEQVLFTLMPRNDATYCINLSLDTLVSRAFVRWIQSTLLEHRPLAARLIFEVSEDIIVKHQKNTALVKSLDMLRKMGAKLAVDHVGQHVVGTHYIQEFHFDLVKLHRSIVRQVHQRSENQLFIRSLIGGLYRAEVKVIAEGVESFEEWQTLKILGVSAAQGEYLAQITETEA</sequence>
<dbReference type="InterPro" id="IPR029787">
    <property type="entry name" value="Nucleotide_cyclase"/>
</dbReference>
<feature type="domain" description="EAL" evidence="2">
    <location>
        <begin position="396"/>
        <end position="637"/>
    </location>
</feature>
<name>A0ABT2P5R2_9GAMM</name>
<evidence type="ECO:0000313" key="5">
    <source>
        <dbReference type="Proteomes" id="UP001431192"/>
    </source>
</evidence>
<dbReference type="InterPro" id="IPR050706">
    <property type="entry name" value="Cyclic-di-GMP_PDE-like"/>
</dbReference>
<reference evidence="4" key="1">
    <citation type="submission" date="2022-09" db="EMBL/GenBank/DDBJ databases">
        <title>Shewanella sp. KJ10-1 sp.nov, isolated from marine algae.</title>
        <authorList>
            <person name="Butt M."/>
            <person name="Lee J.K."/>
            <person name="Kim J.M."/>
            <person name="Choi D.G."/>
        </authorList>
    </citation>
    <scope>NUCLEOTIDE SEQUENCE</scope>
    <source>
        <strain evidence="4">KJ10-1</strain>
    </source>
</reference>
<evidence type="ECO:0000313" key="4">
    <source>
        <dbReference type="EMBL" id="MCT8988006.1"/>
    </source>
</evidence>
<dbReference type="Pfam" id="PF00563">
    <property type="entry name" value="EAL"/>
    <property type="match status" value="1"/>
</dbReference>
<dbReference type="RefSeq" id="WP_261734194.1">
    <property type="nucleotide sequence ID" value="NZ_JAODOQ010000001.1"/>
</dbReference>
<feature type="transmembrane region" description="Helical" evidence="1">
    <location>
        <begin position="126"/>
        <end position="150"/>
    </location>
</feature>
<evidence type="ECO:0000259" key="2">
    <source>
        <dbReference type="PROSITE" id="PS50883"/>
    </source>
</evidence>
<dbReference type="InterPro" id="IPR043128">
    <property type="entry name" value="Rev_trsase/Diguanyl_cyclase"/>
</dbReference>
<comment type="caution">
    <text evidence="4">The sequence shown here is derived from an EMBL/GenBank/DDBJ whole genome shotgun (WGS) entry which is preliminary data.</text>
</comment>
<dbReference type="PROSITE" id="PS50887">
    <property type="entry name" value="GGDEF"/>
    <property type="match status" value="1"/>
</dbReference>
<proteinExistence type="predicted"/>
<dbReference type="NCBIfam" id="NF008281">
    <property type="entry name" value="PRK11059.1"/>
    <property type="match status" value="1"/>
</dbReference>
<keyword evidence="1" id="KW-0472">Membrane</keyword>
<protein>
    <submittedName>
        <fullName evidence="4">RNase E specificity factor CsrD</fullName>
    </submittedName>
</protein>
<dbReference type="PROSITE" id="PS50883">
    <property type="entry name" value="EAL"/>
    <property type="match status" value="1"/>
</dbReference>
<feature type="domain" description="GGDEF" evidence="3">
    <location>
        <begin position="252"/>
        <end position="385"/>
    </location>
</feature>
<feature type="transmembrane region" description="Helical" evidence="1">
    <location>
        <begin position="12"/>
        <end position="35"/>
    </location>
</feature>
<keyword evidence="1" id="KW-0812">Transmembrane</keyword>
<dbReference type="Pfam" id="PF00990">
    <property type="entry name" value="GGDEF"/>
    <property type="match status" value="1"/>
</dbReference>
<dbReference type="SMART" id="SM00267">
    <property type="entry name" value="GGDEF"/>
    <property type="match status" value="1"/>
</dbReference>
<dbReference type="InterPro" id="IPR035919">
    <property type="entry name" value="EAL_sf"/>
</dbReference>
<keyword evidence="5" id="KW-1185">Reference proteome</keyword>
<gene>
    <name evidence="4" type="primary">csrD</name>
    <name evidence="4" type="ORF">N4T56_17955</name>
</gene>
<dbReference type="SUPFAM" id="SSF55073">
    <property type="entry name" value="Nucleotide cyclase"/>
    <property type="match status" value="1"/>
</dbReference>
<dbReference type="EMBL" id="JAODOQ010000001">
    <property type="protein sequence ID" value="MCT8988006.1"/>
    <property type="molecule type" value="Genomic_DNA"/>
</dbReference>
<dbReference type="CDD" id="cd01948">
    <property type="entry name" value="EAL"/>
    <property type="match status" value="1"/>
</dbReference>
<evidence type="ECO:0000256" key="1">
    <source>
        <dbReference type="SAM" id="Phobius"/>
    </source>
</evidence>
<evidence type="ECO:0000259" key="3">
    <source>
        <dbReference type="PROSITE" id="PS50887"/>
    </source>
</evidence>
<keyword evidence="1" id="KW-1133">Transmembrane helix</keyword>
<dbReference type="SMART" id="SM00052">
    <property type="entry name" value="EAL"/>
    <property type="match status" value="1"/>
</dbReference>
<dbReference type="InterPro" id="IPR001633">
    <property type="entry name" value="EAL_dom"/>
</dbReference>
<dbReference type="InterPro" id="IPR000160">
    <property type="entry name" value="GGDEF_dom"/>
</dbReference>
<dbReference type="PANTHER" id="PTHR33121:SF32">
    <property type="entry name" value="RNASE E SPECIFICITY FACTOR CSRD"/>
    <property type="match status" value="1"/>
</dbReference>
<dbReference type="Gene3D" id="3.30.70.270">
    <property type="match status" value="1"/>
</dbReference>
<organism evidence="4 5">
    <name type="scientific">Shewanella phaeophyticola</name>
    <dbReference type="NCBI Taxonomy" id="2978345"/>
    <lineage>
        <taxon>Bacteria</taxon>
        <taxon>Pseudomonadati</taxon>
        <taxon>Pseudomonadota</taxon>
        <taxon>Gammaproteobacteria</taxon>
        <taxon>Alteromonadales</taxon>
        <taxon>Shewanellaceae</taxon>
        <taxon>Shewanella</taxon>
    </lineage>
</organism>
<dbReference type="SUPFAM" id="SSF141868">
    <property type="entry name" value="EAL domain-like"/>
    <property type="match status" value="1"/>
</dbReference>
<dbReference type="Gene3D" id="3.20.20.450">
    <property type="entry name" value="EAL domain"/>
    <property type="match status" value="1"/>
</dbReference>
<dbReference type="Proteomes" id="UP001431192">
    <property type="component" value="Unassembled WGS sequence"/>
</dbReference>
<accession>A0ABT2P5R2</accession>